<evidence type="ECO:0000259" key="1">
    <source>
        <dbReference type="Pfam" id="PF09524"/>
    </source>
</evidence>
<proteinExistence type="predicted"/>
<comment type="caution">
    <text evidence="2">The sequence shown here is derived from an EMBL/GenBank/DDBJ whole genome shotgun (WGS) entry which is preliminary data.</text>
</comment>
<dbReference type="AlphaFoldDB" id="A0A4R4FEM4"/>
<protein>
    <submittedName>
        <fullName evidence="2">Replication protein</fullName>
    </submittedName>
</protein>
<name>A0A4R4FEM4_9FIRM</name>
<dbReference type="Pfam" id="PF09524">
    <property type="entry name" value="Phg_2220_C"/>
    <property type="match status" value="1"/>
</dbReference>
<keyword evidence="3" id="KW-1185">Reference proteome</keyword>
<feature type="domain" description="Phage conserved hypothetical protein C-terminal" evidence="1">
    <location>
        <begin position="18"/>
        <end position="89"/>
    </location>
</feature>
<dbReference type="InterPro" id="IPR011741">
    <property type="entry name" value="Phg_2220_C"/>
</dbReference>
<organism evidence="2 3">
    <name type="scientific">Extibacter muris</name>
    <dbReference type="NCBI Taxonomy" id="1796622"/>
    <lineage>
        <taxon>Bacteria</taxon>
        <taxon>Bacillati</taxon>
        <taxon>Bacillota</taxon>
        <taxon>Clostridia</taxon>
        <taxon>Lachnospirales</taxon>
        <taxon>Lachnospiraceae</taxon>
        <taxon>Extibacter</taxon>
    </lineage>
</organism>
<dbReference type="EMBL" id="SMMX01000006">
    <property type="protein sequence ID" value="TDA22015.1"/>
    <property type="molecule type" value="Genomic_DNA"/>
</dbReference>
<reference evidence="2 3" key="1">
    <citation type="journal article" date="2016" name="Nat. Microbiol.">
        <title>The Mouse Intestinal Bacterial Collection (miBC) provides host-specific insight into cultured diversity and functional potential of the gut microbiota.</title>
        <authorList>
            <person name="Lagkouvardos I."/>
            <person name="Pukall R."/>
            <person name="Abt B."/>
            <person name="Foesel B.U."/>
            <person name="Meier-Kolthoff J.P."/>
            <person name="Kumar N."/>
            <person name="Bresciani A."/>
            <person name="Martinez I."/>
            <person name="Just S."/>
            <person name="Ziegler C."/>
            <person name="Brugiroux S."/>
            <person name="Garzetti D."/>
            <person name="Wenning M."/>
            <person name="Bui T.P."/>
            <person name="Wang J."/>
            <person name="Hugenholtz F."/>
            <person name="Plugge C.M."/>
            <person name="Peterson D.A."/>
            <person name="Hornef M.W."/>
            <person name="Baines J.F."/>
            <person name="Smidt H."/>
            <person name="Walter J."/>
            <person name="Kristiansen K."/>
            <person name="Nielsen H.B."/>
            <person name="Haller D."/>
            <person name="Overmann J."/>
            <person name="Stecher B."/>
            <person name="Clavel T."/>
        </authorList>
    </citation>
    <scope>NUCLEOTIDE SEQUENCE [LARGE SCALE GENOMIC DNA]</scope>
    <source>
        <strain evidence="2 3">DSM 28560</strain>
    </source>
</reference>
<evidence type="ECO:0000313" key="3">
    <source>
        <dbReference type="Proteomes" id="UP000295710"/>
    </source>
</evidence>
<dbReference type="NCBIfam" id="TIGR02220">
    <property type="entry name" value="phg_TIGR02220"/>
    <property type="match status" value="1"/>
</dbReference>
<dbReference type="Proteomes" id="UP000295710">
    <property type="component" value="Unassembled WGS sequence"/>
</dbReference>
<gene>
    <name evidence="2" type="ORF">E1963_09380</name>
</gene>
<sequence>MSSGTRAEPITEYPYKAVVEYLNQKTGKSFRDKSKDTQRHIRARANEGYVFEDFVKVIDNKCAEWTGTDMEQYLRPSTLFGAKFEGYLNQKRKATDRISEVDNW</sequence>
<accession>A0A4R4FEM4</accession>
<evidence type="ECO:0000313" key="2">
    <source>
        <dbReference type="EMBL" id="TDA22015.1"/>
    </source>
</evidence>